<reference evidence="1 3" key="2">
    <citation type="journal article" date="2018" name="Plant J.">
        <title>The Physcomitrella patens chromosome-scale assembly reveals moss genome structure and evolution.</title>
        <authorList>
            <person name="Lang D."/>
            <person name="Ullrich K.K."/>
            <person name="Murat F."/>
            <person name="Fuchs J."/>
            <person name="Jenkins J."/>
            <person name="Haas F.B."/>
            <person name="Piednoel M."/>
            <person name="Gundlach H."/>
            <person name="Van Bel M."/>
            <person name="Meyberg R."/>
            <person name="Vives C."/>
            <person name="Morata J."/>
            <person name="Symeonidi A."/>
            <person name="Hiss M."/>
            <person name="Muchero W."/>
            <person name="Kamisugi Y."/>
            <person name="Saleh O."/>
            <person name="Blanc G."/>
            <person name="Decker E.L."/>
            <person name="van Gessel N."/>
            <person name="Grimwood J."/>
            <person name="Hayes R.D."/>
            <person name="Graham S.W."/>
            <person name="Gunter L.E."/>
            <person name="McDaniel S.F."/>
            <person name="Hoernstein S.N.W."/>
            <person name="Larsson A."/>
            <person name="Li F.W."/>
            <person name="Perroud P.F."/>
            <person name="Phillips J."/>
            <person name="Ranjan P."/>
            <person name="Rokshar D.S."/>
            <person name="Rothfels C.J."/>
            <person name="Schneider L."/>
            <person name="Shu S."/>
            <person name="Stevenson D.W."/>
            <person name="Thummler F."/>
            <person name="Tillich M."/>
            <person name="Villarreal Aguilar J.C."/>
            <person name="Widiez T."/>
            <person name="Wong G.K."/>
            <person name="Wymore A."/>
            <person name="Zhang Y."/>
            <person name="Zimmer A.D."/>
            <person name="Quatrano R.S."/>
            <person name="Mayer K.F.X."/>
            <person name="Goodstein D."/>
            <person name="Casacuberta J.M."/>
            <person name="Vandepoele K."/>
            <person name="Reski R."/>
            <person name="Cuming A.C."/>
            <person name="Tuskan G.A."/>
            <person name="Maumus F."/>
            <person name="Salse J."/>
            <person name="Schmutz J."/>
            <person name="Rensing S.A."/>
        </authorList>
    </citation>
    <scope>NUCLEOTIDE SEQUENCE [LARGE SCALE GENOMIC DNA]</scope>
    <source>
        <strain evidence="2 3">cv. Gransden 2004</strain>
    </source>
</reference>
<evidence type="ECO:0000313" key="3">
    <source>
        <dbReference type="Proteomes" id="UP000006727"/>
    </source>
</evidence>
<evidence type="ECO:0000313" key="2">
    <source>
        <dbReference type="EnsemblPlants" id="PAC:32944971.CDS.1"/>
    </source>
</evidence>
<dbReference type="InParanoid" id="A9TRC9"/>
<dbReference type="Proteomes" id="UP000006727">
    <property type="component" value="Chromosome 3"/>
</dbReference>
<reference evidence="1 3" key="1">
    <citation type="journal article" date="2008" name="Science">
        <title>The Physcomitrella genome reveals evolutionary insights into the conquest of land by plants.</title>
        <authorList>
            <person name="Rensing S."/>
            <person name="Lang D."/>
            <person name="Zimmer A."/>
            <person name="Terry A."/>
            <person name="Salamov A."/>
            <person name="Shapiro H."/>
            <person name="Nishiyama T."/>
            <person name="Perroud P.-F."/>
            <person name="Lindquist E."/>
            <person name="Kamisugi Y."/>
            <person name="Tanahashi T."/>
            <person name="Sakakibara K."/>
            <person name="Fujita T."/>
            <person name="Oishi K."/>
            <person name="Shin-I T."/>
            <person name="Kuroki Y."/>
            <person name="Toyoda A."/>
            <person name="Suzuki Y."/>
            <person name="Hashimoto A."/>
            <person name="Yamaguchi K."/>
            <person name="Sugano A."/>
            <person name="Kohara Y."/>
            <person name="Fujiyama A."/>
            <person name="Anterola A."/>
            <person name="Aoki S."/>
            <person name="Ashton N."/>
            <person name="Barbazuk W.B."/>
            <person name="Barker E."/>
            <person name="Bennetzen J."/>
            <person name="Bezanilla M."/>
            <person name="Blankenship R."/>
            <person name="Cho S.H."/>
            <person name="Dutcher S."/>
            <person name="Estelle M."/>
            <person name="Fawcett J.A."/>
            <person name="Gundlach H."/>
            <person name="Hanada K."/>
            <person name="Heyl A."/>
            <person name="Hicks K.A."/>
            <person name="Hugh J."/>
            <person name="Lohr M."/>
            <person name="Mayer K."/>
            <person name="Melkozernov A."/>
            <person name="Murata T."/>
            <person name="Nelson D."/>
            <person name="Pils B."/>
            <person name="Prigge M."/>
            <person name="Reiss B."/>
            <person name="Renner T."/>
            <person name="Rombauts S."/>
            <person name="Rushton P."/>
            <person name="Sanderfoot A."/>
            <person name="Schween G."/>
            <person name="Shiu S.-H."/>
            <person name="Stueber K."/>
            <person name="Theodoulou F.L."/>
            <person name="Tu H."/>
            <person name="Van de Peer Y."/>
            <person name="Verrier P.J."/>
            <person name="Waters E."/>
            <person name="Wood A."/>
            <person name="Yang L."/>
            <person name="Cove D."/>
            <person name="Cuming A."/>
            <person name="Hasebe M."/>
            <person name="Lucas S."/>
            <person name="Mishler D.B."/>
            <person name="Reski R."/>
            <person name="Grigoriev I."/>
            <person name="Quatrano R.S."/>
            <person name="Boore J.L."/>
        </authorList>
    </citation>
    <scope>NUCLEOTIDE SEQUENCE [LARGE SCALE GENOMIC DNA]</scope>
    <source>
        <strain evidence="2 3">cv. Gransden 2004</strain>
    </source>
</reference>
<protein>
    <submittedName>
        <fullName evidence="1 2">Uncharacterized protein</fullName>
    </submittedName>
</protein>
<evidence type="ECO:0000313" key="1">
    <source>
        <dbReference type="EMBL" id="PNR57097.1"/>
    </source>
</evidence>
<proteinExistence type="predicted"/>
<reference evidence="2" key="3">
    <citation type="submission" date="2020-12" db="UniProtKB">
        <authorList>
            <consortium name="EnsemblPlants"/>
        </authorList>
    </citation>
    <scope>IDENTIFICATION</scope>
</reference>
<gene>
    <name evidence="1" type="ORF">PHYPA_004090</name>
</gene>
<dbReference type="Gramene" id="Pp3c3_6750V3.1">
    <property type="protein sequence ID" value="PAC:32944971.CDS.1"/>
    <property type="gene ID" value="Pp3c3_6750"/>
</dbReference>
<dbReference type="AlphaFoldDB" id="A9TRC9"/>
<dbReference type="PaxDb" id="3218-PP1S296_43V6.1"/>
<organism evidence="1">
    <name type="scientific">Physcomitrium patens</name>
    <name type="common">Spreading-leaved earth moss</name>
    <name type="synonym">Physcomitrella patens</name>
    <dbReference type="NCBI Taxonomy" id="3218"/>
    <lineage>
        <taxon>Eukaryota</taxon>
        <taxon>Viridiplantae</taxon>
        <taxon>Streptophyta</taxon>
        <taxon>Embryophyta</taxon>
        <taxon>Bryophyta</taxon>
        <taxon>Bryophytina</taxon>
        <taxon>Bryopsida</taxon>
        <taxon>Funariidae</taxon>
        <taxon>Funariales</taxon>
        <taxon>Funariaceae</taxon>
        <taxon>Physcomitrium</taxon>
    </lineage>
</organism>
<accession>A9TRC9</accession>
<dbReference type="EMBL" id="ABEU02000003">
    <property type="protein sequence ID" value="PNR57097.1"/>
    <property type="molecule type" value="Genomic_DNA"/>
</dbReference>
<sequence>MVTMHDVFYGREPEYFAHYARQTAAPYAQYSKHVVPWSHCGLVETSCDMMGPINCNEYEDQMTMDTRHLVAARASNQVRWVKDEAALCSSGISHSEHDFSASSFRGSSHGQQCYRSSSDSTYSRTNCPRHRVESVTGYVSANQGIVTRTQYDS</sequence>
<keyword evidence="3" id="KW-1185">Reference proteome</keyword>
<dbReference type="EnsemblPlants" id="Pp3c3_6750V3.1">
    <property type="protein sequence ID" value="PAC:32944971.CDS.1"/>
    <property type="gene ID" value="Pp3c3_6750"/>
</dbReference>
<name>A9TRC9_PHYPA</name>
<dbReference type="HOGENOM" id="CLU_1716329_0_0_1"/>